<dbReference type="Gene3D" id="3.30.1370.50">
    <property type="entry name" value="R3H-like domain"/>
    <property type="match status" value="1"/>
</dbReference>
<dbReference type="InterPro" id="IPR034079">
    <property type="entry name" value="R3H_KhpB"/>
</dbReference>
<proteinExistence type="predicted"/>
<keyword evidence="3" id="KW-1185">Reference proteome</keyword>
<organism evidence="2 3">
    <name type="scientific">Euhalothece natronophila Z-M001</name>
    <dbReference type="NCBI Taxonomy" id="522448"/>
    <lineage>
        <taxon>Bacteria</taxon>
        <taxon>Bacillati</taxon>
        <taxon>Cyanobacteriota</taxon>
        <taxon>Cyanophyceae</taxon>
        <taxon>Oscillatoriophycideae</taxon>
        <taxon>Chroococcales</taxon>
        <taxon>Halothecacae</taxon>
        <taxon>Halothece cluster</taxon>
        <taxon>Euhalothece</taxon>
    </lineage>
</organism>
<accession>A0A5B8NNV6</accession>
<dbReference type="Proteomes" id="UP000318453">
    <property type="component" value="Chromosome"/>
</dbReference>
<dbReference type="AlphaFoldDB" id="A0A5B8NNV6"/>
<dbReference type="EMBL" id="CP042326">
    <property type="protein sequence ID" value="QDZ39875.1"/>
    <property type="molecule type" value="Genomic_DNA"/>
</dbReference>
<dbReference type="PANTHER" id="PTHR35800">
    <property type="entry name" value="PROTEIN JAG"/>
    <property type="match status" value="1"/>
</dbReference>
<dbReference type="KEGG" id="enn:FRE64_07930"/>
<dbReference type="Gene3D" id="3.30.300.20">
    <property type="match status" value="1"/>
</dbReference>
<dbReference type="RefSeq" id="WP_146295471.1">
    <property type="nucleotide sequence ID" value="NZ_CP042326.1"/>
</dbReference>
<dbReference type="OrthoDB" id="465424at2"/>
<name>A0A5B8NNV6_9CHRO</name>
<dbReference type="Pfam" id="PF01424">
    <property type="entry name" value="R3H"/>
    <property type="match status" value="1"/>
</dbReference>
<dbReference type="InterPro" id="IPR001374">
    <property type="entry name" value="R3H_dom"/>
</dbReference>
<dbReference type="PROSITE" id="PS51061">
    <property type="entry name" value="R3H"/>
    <property type="match status" value="1"/>
</dbReference>
<dbReference type="GO" id="GO:0003723">
    <property type="term" value="F:RNA binding"/>
    <property type="evidence" value="ECO:0007669"/>
    <property type="project" value="InterPro"/>
</dbReference>
<evidence type="ECO:0000313" key="3">
    <source>
        <dbReference type="Proteomes" id="UP000318453"/>
    </source>
</evidence>
<dbReference type="InterPro" id="IPR015946">
    <property type="entry name" value="KH_dom-like_a/b"/>
</dbReference>
<dbReference type="PANTHER" id="PTHR35800:SF1">
    <property type="entry name" value="RNA-BINDING PROTEIN KHPB"/>
    <property type="match status" value="1"/>
</dbReference>
<reference evidence="2 3" key="1">
    <citation type="submission" date="2019-08" db="EMBL/GenBank/DDBJ databases">
        <title>Carotenoids and Carotenoid Binding Proteins in the Halophilic Cyanobacterium Euhalothece sp. ZM00.</title>
        <authorList>
            <person name="Cho S.M."/>
            <person name="Song J.Y."/>
            <person name="Park Y.-I."/>
        </authorList>
    </citation>
    <scope>NUCLEOTIDE SEQUENCE [LARGE SCALE GENOMIC DNA]</scope>
    <source>
        <strain evidence="2 3">Z-M001</strain>
    </source>
</reference>
<evidence type="ECO:0000313" key="2">
    <source>
        <dbReference type="EMBL" id="QDZ39875.1"/>
    </source>
</evidence>
<sequence length="167" mass="19071">MEQTLNRGQQWLEKVLALMGTPTTVKLSKPETTEEMTIGETTPWLVIDESKLSEEQAKALLKDKGQTIDSLQYLANTLLNLGLAPEEQTPLTVEFKGYRQQREKELRVLAEKTAWQVLETGETVELTSLSGAERRQIHNFLKEYDGLESLSRGQEPYRHLVVQRKSN</sequence>
<dbReference type="CDD" id="cd02644">
    <property type="entry name" value="R3H_jag"/>
    <property type="match status" value="1"/>
</dbReference>
<evidence type="ECO:0000259" key="1">
    <source>
        <dbReference type="PROSITE" id="PS51061"/>
    </source>
</evidence>
<dbReference type="InterPro" id="IPR039247">
    <property type="entry name" value="KhpB"/>
</dbReference>
<protein>
    <submittedName>
        <fullName evidence="2">RNA-binding protein</fullName>
    </submittedName>
</protein>
<dbReference type="SUPFAM" id="SSF82708">
    <property type="entry name" value="R3H domain"/>
    <property type="match status" value="1"/>
</dbReference>
<dbReference type="SMART" id="SM00393">
    <property type="entry name" value="R3H"/>
    <property type="match status" value="1"/>
</dbReference>
<dbReference type="InterPro" id="IPR036867">
    <property type="entry name" value="R3H_dom_sf"/>
</dbReference>
<feature type="domain" description="R3H" evidence="1">
    <location>
        <begin position="100"/>
        <end position="166"/>
    </location>
</feature>
<gene>
    <name evidence="2" type="ORF">FRE64_07930</name>
</gene>